<keyword evidence="4" id="KW-1185">Reference proteome</keyword>
<dbReference type="CDD" id="cd07197">
    <property type="entry name" value="nitrilase"/>
    <property type="match status" value="1"/>
</dbReference>
<keyword evidence="1 3" id="KW-0378">Hydrolase</keyword>
<dbReference type="SUPFAM" id="SSF56317">
    <property type="entry name" value="Carbon-nitrogen hydrolase"/>
    <property type="match status" value="1"/>
</dbReference>
<organism evidence="3 4">
    <name type="scientific">Paenibacillus arenilitoris</name>
    <dbReference type="NCBI Taxonomy" id="2772299"/>
    <lineage>
        <taxon>Bacteria</taxon>
        <taxon>Bacillati</taxon>
        <taxon>Bacillota</taxon>
        <taxon>Bacilli</taxon>
        <taxon>Bacillales</taxon>
        <taxon>Paenibacillaceae</taxon>
        <taxon>Paenibacillus</taxon>
    </lineage>
</organism>
<name>A0A927HA54_9BACL</name>
<dbReference type="InterPro" id="IPR003010">
    <property type="entry name" value="C-N_Hydrolase"/>
</dbReference>
<dbReference type="PROSITE" id="PS50263">
    <property type="entry name" value="CN_HYDROLASE"/>
    <property type="match status" value="1"/>
</dbReference>
<comment type="caution">
    <text evidence="3">The sequence shown here is derived from an EMBL/GenBank/DDBJ whole genome shotgun (WGS) entry which is preliminary data.</text>
</comment>
<dbReference type="Proteomes" id="UP000632125">
    <property type="component" value="Unassembled WGS sequence"/>
</dbReference>
<dbReference type="GO" id="GO:0050126">
    <property type="term" value="F:N-carbamoylputrescine amidase activity"/>
    <property type="evidence" value="ECO:0007669"/>
    <property type="project" value="TreeGrafter"/>
</dbReference>
<sequence>MNCEKAEIDRNLGLMRDYISAGRAAGADIVCFPEMNVTGYIDPGQYPDAVLSLEHPAIERVVSLSGEYATSVIAGFVEANPGGKPYINQFVASDGKLLGFYRKKTIKEGEENWFAPGDGRQPVFTVSGLAFGLAICADIDDPAIFAQYAGMSAAAVFECAAPGLYGEQETRNWSSGHAWWRDNCWEKLGKYAAEGALYIGVATQAGRTKDEDFPGGGYLFGPRGERLAESGDWAEGVLYAEIPIQEGTGDPEHV</sequence>
<dbReference type="PANTHER" id="PTHR43674:SF2">
    <property type="entry name" value="BETA-UREIDOPROPIONASE"/>
    <property type="match status" value="1"/>
</dbReference>
<dbReference type="GO" id="GO:0033388">
    <property type="term" value="P:putrescine biosynthetic process from arginine"/>
    <property type="evidence" value="ECO:0007669"/>
    <property type="project" value="TreeGrafter"/>
</dbReference>
<proteinExistence type="predicted"/>
<dbReference type="PANTHER" id="PTHR43674">
    <property type="entry name" value="NITRILASE C965.09-RELATED"/>
    <property type="match status" value="1"/>
</dbReference>
<dbReference type="EMBL" id="JACXIY010000044">
    <property type="protein sequence ID" value="MBD2872284.1"/>
    <property type="molecule type" value="Genomic_DNA"/>
</dbReference>
<reference evidence="3" key="1">
    <citation type="submission" date="2020-09" db="EMBL/GenBank/DDBJ databases">
        <title>A novel bacterium of genus Paenibacillus, isolated from South China Sea.</title>
        <authorList>
            <person name="Huang H."/>
            <person name="Mo K."/>
            <person name="Hu Y."/>
        </authorList>
    </citation>
    <scope>NUCLEOTIDE SEQUENCE</scope>
    <source>
        <strain evidence="3">IB182493</strain>
    </source>
</reference>
<dbReference type="Gene3D" id="3.60.110.10">
    <property type="entry name" value="Carbon-nitrogen hydrolase"/>
    <property type="match status" value="1"/>
</dbReference>
<evidence type="ECO:0000256" key="1">
    <source>
        <dbReference type="ARBA" id="ARBA00022801"/>
    </source>
</evidence>
<protein>
    <submittedName>
        <fullName evidence="3">Carbon-nitrogen hydrolase family protein</fullName>
    </submittedName>
</protein>
<evidence type="ECO:0000259" key="2">
    <source>
        <dbReference type="PROSITE" id="PS50263"/>
    </source>
</evidence>
<evidence type="ECO:0000313" key="4">
    <source>
        <dbReference type="Proteomes" id="UP000632125"/>
    </source>
</evidence>
<dbReference type="AlphaFoldDB" id="A0A927HA54"/>
<accession>A0A927HA54</accession>
<gene>
    <name evidence="3" type="ORF">IDH41_27235</name>
</gene>
<dbReference type="InterPro" id="IPR050345">
    <property type="entry name" value="Aliph_Amidase/BUP"/>
</dbReference>
<evidence type="ECO:0000313" key="3">
    <source>
        <dbReference type="EMBL" id="MBD2872284.1"/>
    </source>
</evidence>
<dbReference type="InterPro" id="IPR036526">
    <property type="entry name" value="C-N_Hydrolase_sf"/>
</dbReference>
<feature type="domain" description="CN hydrolase" evidence="2">
    <location>
        <begin position="1"/>
        <end position="244"/>
    </location>
</feature>
<dbReference type="Pfam" id="PF00795">
    <property type="entry name" value="CN_hydrolase"/>
    <property type="match status" value="1"/>
</dbReference>